<accession>A0A9P9WIP4</accession>
<dbReference type="Proteomes" id="UP000829685">
    <property type="component" value="Unassembled WGS sequence"/>
</dbReference>
<keyword evidence="3" id="KW-1185">Reference proteome</keyword>
<evidence type="ECO:0000313" key="2">
    <source>
        <dbReference type="EMBL" id="KAI1865181.1"/>
    </source>
</evidence>
<proteinExistence type="predicted"/>
<comment type="caution">
    <text evidence="2">The sequence shown here is derived from an EMBL/GenBank/DDBJ whole genome shotgun (WGS) entry which is preliminary data.</text>
</comment>
<feature type="chain" id="PRO_5040261166" evidence="1">
    <location>
        <begin position="20"/>
        <end position="125"/>
    </location>
</feature>
<evidence type="ECO:0000256" key="1">
    <source>
        <dbReference type="SAM" id="SignalP"/>
    </source>
</evidence>
<name>A0A9P9WIP4_9PEZI</name>
<dbReference type="AlphaFoldDB" id="A0A9P9WIP4"/>
<feature type="signal peptide" evidence="1">
    <location>
        <begin position="1"/>
        <end position="19"/>
    </location>
</feature>
<gene>
    <name evidence="2" type="ORF">JX265_008228</name>
</gene>
<reference evidence="2" key="1">
    <citation type="submission" date="2021-03" db="EMBL/GenBank/DDBJ databases">
        <title>Revisited historic fungal species revealed as producer of novel bioactive compounds through whole genome sequencing and comparative genomics.</title>
        <authorList>
            <person name="Vignolle G.A."/>
            <person name="Hochenegger N."/>
            <person name="Mach R.L."/>
            <person name="Mach-Aigner A.R."/>
            <person name="Javad Rahimi M."/>
            <person name="Salim K.A."/>
            <person name="Chan C.M."/>
            <person name="Lim L.B.L."/>
            <person name="Cai F."/>
            <person name="Druzhinina I.S."/>
            <person name="U'Ren J.M."/>
            <person name="Derntl C."/>
        </authorList>
    </citation>
    <scope>NUCLEOTIDE SEQUENCE</scope>
    <source>
        <strain evidence="2">TUCIM 5799</strain>
    </source>
</reference>
<protein>
    <submittedName>
        <fullName evidence="2">Uncharacterized protein</fullName>
    </submittedName>
</protein>
<organism evidence="2 3">
    <name type="scientific">Neoarthrinium moseri</name>
    <dbReference type="NCBI Taxonomy" id="1658444"/>
    <lineage>
        <taxon>Eukaryota</taxon>
        <taxon>Fungi</taxon>
        <taxon>Dikarya</taxon>
        <taxon>Ascomycota</taxon>
        <taxon>Pezizomycotina</taxon>
        <taxon>Sordariomycetes</taxon>
        <taxon>Xylariomycetidae</taxon>
        <taxon>Amphisphaeriales</taxon>
        <taxon>Apiosporaceae</taxon>
        <taxon>Neoarthrinium</taxon>
    </lineage>
</organism>
<sequence length="125" mass="12969">MQLTSYLVVLPMLASLAAAAAAAASPSSGQQCWAGAGIHSACEGFTSGCTPDGMKVVCQGQSMIWNEMCQTPEGDYTCHYDADCNAASLTVRVSKGIQSGTHARIIPTANIDAVKYNPDTAVKLP</sequence>
<keyword evidence="1" id="KW-0732">Signal</keyword>
<dbReference type="EMBL" id="JAFIMR010000022">
    <property type="protein sequence ID" value="KAI1865181.1"/>
    <property type="molecule type" value="Genomic_DNA"/>
</dbReference>
<evidence type="ECO:0000313" key="3">
    <source>
        <dbReference type="Proteomes" id="UP000829685"/>
    </source>
</evidence>